<keyword evidence="5" id="KW-1185">Reference proteome</keyword>
<dbReference type="InterPro" id="IPR041614">
    <property type="entry name" value="DprA_WH"/>
</dbReference>
<organism evidence="4 5">
    <name type="scientific">Candidatus Nitronereus thalassa</name>
    <dbReference type="NCBI Taxonomy" id="3020898"/>
    <lineage>
        <taxon>Bacteria</taxon>
        <taxon>Pseudomonadati</taxon>
        <taxon>Nitrospirota</taxon>
        <taxon>Nitrospiria</taxon>
        <taxon>Nitrospirales</taxon>
        <taxon>Nitrospiraceae</taxon>
        <taxon>Candidatus Nitronereus</taxon>
    </lineage>
</organism>
<dbReference type="Proteomes" id="UP001250932">
    <property type="component" value="Unassembled WGS sequence"/>
</dbReference>
<comment type="caution">
    <text evidence="4">The sequence shown here is derived from an EMBL/GenBank/DDBJ whole genome shotgun (WGS) entry which is preliminary data.</text>
</comment>
<dbReference type="InterPro" id="IPR010994">
    <property type="entry name" value="RuvA_2-like"/>
</dbReference>
<dbReference type="PANTHER" id="PTHR43022">
    <property type="entry name" value="PROTEIN SMF"/>
    <property type="match status" value="1"/>
</dbReference>
<evidence type="ECO:0000259" key="3">
    <source>
        <dbReference type="Pfam" id="PF17782"/>
    </source>
</evidence>
<feature type="domain" description="DprA winged helix" evidence="3">
    <location>
        <begin position="309"/>
        <end position="366"/>
    </location>
</feature>
<dbReference type="SUPFAM" id="SSF102405">
    <property type="entry name" value="MCP/YpsA-like"/>
    <property type="match status" value="1"/>
</dbReference>
<evidence type="ECO:0000259" key="2">
    <source>
        <dbReference type="Pfam" id="PF02481"/>
    </source>
</evidence>
<dbReference type="InterPro" id="IPR036388">
    <property type="entry name" value="WH-like_DNA-bd_sf"/>
</dbReference>
<feature type="domain" description="Smf/DprA SLOG" evidence="2">
    <location>
        <begin position="82"/>
        <end position="290"/>
    </location>
</feature>
<dbReference type="SUPFAM" id="SSF47781">
    <property type="entry name" value="RuvA domain 2-like"/>
    <property type="match status" value="1"/>
</dbReference>
<sequence>MNSLEPWLVLRLVKGLSDGTLTRLVREFGSPLAVSSASLQELQNRGNLSHNLATAIRQGPSPQARAKAEHEAHRLETEGHTVLTILDRLYPEKLSHIADPPPILYLSGTIEPCDNRAIAIVGARKASPAGLIFTEELSHSLASLGFTIVSGMARGVDAAAHRGALKAQGRTIAVLGCGIDQTYPSEHRKLREAIEAQGAVISEFSLGTQPRPFNFPRRNRIISGLSYGVVVTQATRKSGSLITARYALEHNREVFAVPGNVKEGKHEGPHRLIKEGAKLIENAGDIIEELLPQLDESFQDQVKRAASESHQSTPDLSTQEKDIFDLVMDTPTSVDEVLAQAHYLPAEVMGILLALELKGIIQQVPGSCYIRR</sequence>
<dbReference type="InterPro" id="IPR057666">
    <property type="entry name" value="DrpA_SLOG"/>
</dbReference>
<evidence type="ECO:0000256" key="1">
    <source>
        <dbReference type="ARBA" id="ARBA00006525"/>
    </source>
</evidence>
<evidence type="ECO:0000313" key="4">
    <source>
        <dbReference type="EMBL" id="MDT7042611.1"/>
    </source>
</evidence>
<dbReference type="PANTHER" id="PTHR43022:SF1">
    <property type="entry name" value="PROTEIN SMF"/>
    <property type="match status" value="1"/>
</dbReference>
<dbReference type="Gene3D" id="1.10.10.10">
    <property type="entry name" value="Winged helix-like DNA-binding domain superfamily/Winged helix DNA-binding domain"/>
    <property type="match status" value="1"/>
</dbReference>
<proteinExistence type="inferred from homology"/>
<dbReference type="InterPro" id="IPR003488">
    <property type="entry name" value="DprA"/>
</dbReference>
<dbReference type="Pfam" id="PF02481">
    <property type="entry name" value="DNA_processg_A"/>
    <property type="match status" value="1"/>
</dbReference>
<dbReference type="NCBIfam" id="TIGR00732">
    <property type="entry name" value="dprA"/>
    <property type="match status" value="1"/>
</dbReference>
<gene>
    <name evidence="4" type="primary">dprA</name>
    <name evidence="4" type="ORF">PPG34_09620</name>
</gene>
<protein>
    <submittedName>
        <fullName evidence="4">DNA-processing protein DprA</fullName>
    </submittedName>
</protein>
<dbReference type="Pfam" id="PF17782">
    <property type="entry name" value="WHD_DprA"/>
    <property type="match status" value="1"/>
</dbReference>
<accession>A0ABU3K882</accession>
<reference evidence="4 5" key="1">
    <citation type="journal article" date="2023" name="ISME J.">
        <title>Cultivation and genomic characterization of novel and ubiquitous marine nitrite-oxidizing bacteria from the Nitrospirales.</title>
        <authorList>
            <person name="Mueller A.J."/>
            <person name="Daebeler A."/>
            <person name="Herbold C.W."/>
            <person name="Kirkegaard R.H."/>
            <person name="Daims H."/>
        </authorList>
    </citation>
    <scope>NUCLEOTIDE SEQUENCE [LARGE SCALE GENOMIC DNA]</scope>
    <source>
        <strain evidence="4 5">EB</strain>
    </source>
</reference>
<comment type="similarity">
    <text evidence="1">Belongs to the DprA/Smf family.</text>
</comment>
<dbReference type="EMBL" id="JAQOUE010000001">
    <property type="protein sequence ID" value="MDT7042611.1"/>
    <property type="molecule type" value="Genomic_DNA"/>
</dbReference>
<name>A0ABU3K882_9BACT</name>
<dbReference type="Gene3D" id="3.40.50.450">
    <property type="match status" value="1"/>
</dbReference>
<evidence type="ECO:0000313" key="5">
    <source>
        <dbReference type="Proteomes" id="UP001250932"/>
    </source>
</evidence>
<dbReference type="RefSeq" id="WP_313833046.1">
    <property type="nucleotide sequence ID" value="NZ_JAQOUE010000001.1"/>
</dbReference>